<name>A0A383BHL2_9ZZZZ</name>
<reference evidence="1" key="1">
    <citation type="submission" date="2018-05" db="EMBL/GenBank/DDBJ databases">
        <authorList>
            <person name="Lanie J.A."/>
            <person name="Ng W.-L."/>
            <person name="Kazmierczak K.M."/>
            <person name="Andrzejewski T.M."/>
            <person name="Davidsen T.M."/>
            <person name="Wayne K.J."/>
            <person name="Tettelin H."/>
            <person name="Glass J.I."/>
            <person name="Rusch D."/>
            <person name="Podicherti R."/>
            <person name="Tsui H.-C.T."/>
            <person name="Winkler M.E."/>
        </authorList>
    </citation>
    <scope>NUCLEOTIDE SEQUENCE</scope>
</reference>
<organism evidence="1">
    <name type="scientific">marine metagenome</name>
    <dbReference type="NCBI Taxonomy" id="408172"/>
    <lineage>
        <taxon>unclassified sequences</taxon>
        <taxon>metagenomes</taxon>
        <taxon>ecological metagenomes</taxon>
    </lineage>
</organism>
<dbReference type="InterPro" id="IPR041662">
    <property type="entry name" value="SusD-like_2"/>
</dbReference>
<feature type="non-terminal residue" evidence="1">
    <location>
        <position position="245"/>
    </location>
</feature>
<protein>
    <recommendedName>
        <fullName evidence="2">SusD/RagB family nutrient-binding outer membrane lipoprotein</fullName>
    </recommendedName>
</protein>
<gene>
    <name evidence="1" type="ORF">METZ01_LOCUS472540</name>
</gene>
<dbReference type="Pfam" id="PF12771">
    <property type="entry name" value="SusD-like_2"/>
    <property type="match status" value="1"/>
</dbReference>
<dbReference type="EMBL" id="UINC01200687">
    <property type="protein sequence ID" value="SVE19686.1"/>
    <property type="molecule type" value="Genomic_DNA"/>
</dbReference>
<dbReference type="Gene3D" id="1.25.40.390">
    <property type="match status" value="1"/>
</dbReference>
<proteinExistence type="predicted"/>
<evidence type="ECO:0008006" key="2">
    <source>
        <dbReference type="Google" id="ProtNLM"/>
    </source>
</evidence>
<evidence type="ECO:0000313" key="1">
    <source>
        <dbReference type="EMBL" id="SVE19686.1"/>
    </source>
</evidence>
<sequence length="245" mass="27114">SLQILLDDAISNLSSASAGLLPTNDMFFSGDTDKWIAAAYTLKARYYMHWVEVDPTSCSEALINADLGINSLDGSMKTLHTSESTENNSWYQFYIARDSYMTAGGHLVNLLNSNSDPRLGTYFANAKDTNIVIGADPGDSYLYQSYLNSDNFGEASPIDILSYEENLLIKAECSARLGNDAVAQEALQEAQTAAETKWGFSADSFSDVSLTGDDLFNKILEEKYVALFLNLETWNDYKRNCYPNV</sequence>
<accession>A0A383BHL2</accession>
<feature type="non-terminal residue" evidence="1">
    <location>
        <position position="1"/>
    </location>
</feature>
<dbReference type="SUPFAM" id="SSF48452">
    <property type="entry name" value="TPR-like"/>
    <property type="match status" value="1"/>
</dbReference>
<dbReference type="InterPro" id="IPR011990">
    <property type="entry name" value="TPR-like_helical_dom_sf"/>
</dbReference>
<dbReference type="AlphaFoldDB" id="A0A383BHL2"/>